<dbReference type="InParanoid" id="A0A1V8TPX9"/>
<reference evidence="4" key="1">
    <citation type="submission" date="2017-03" db="EMBL/GenBank/DDBJ databases">
        <title>Genomes of endolithic fungi from Antarctica.</title>
        <authorList>
            <person name="Coleine C."/>
            <person name="Masonjones S."/>
            <person name="Stajich J.E."/>
        </authorList>
    </citation>
    <scope>NUCLEOTIDE SEQUENCE [LARGE SCALE GENOMIC DNA]</scope>
    <source>
        <strain evidence="4">CCFEE 5527</strain>
    </source>
</reference>
<comment type="caution">
    <text evidence="3">The sequence shown here is derived from an EMBL/GenBank/DDBJ whole genome shotgun (WGS) entry which is preliminary data.</text>
</comment>
<protein>
    <recommendedName>
        <fullName evidence="5">Chitin-binding type-1 domain-containing protein</fullName>
    </recommendedName>
</protein>
<accession>A0A1V8TPX9</accession>
<evidence type="ECO:0000313" key="3">
    <source>
        <dbReference type="EMBL" id="OQO13437.1"/>
    </source>
</evidence>
<dbReference type="Proteomes" id="UP000192596">
    <property type="component" value="Unassembled WGS sequence"/>
</dbReference>
<evidence type="ECO:0000256" key="1">
    <source>
        <dbReference type="SAM" id="MobiDB-lite"/>
    </source>
</evidence>
<name>A0A1V8TPX9_9PEZI</name>
<dbReference type="STRING" id="1507870.A0A1V8TPX9"/>
<feature type="chain" id="PRO_5012958042" description="Chitin-binding type-1 domain-containing protein" evidence="2">
    <location>
        <begin position="19"/>
        <end position="271"/>
    </location>
</feature>
<evidence type="ECO:0000256" key="2">
    <source>
        <dbReference type="SAM" id="SignalP"/>
    </source>
</evidence>
<feature type="signal peptide" evidence="2">
    <location>
        <begin position="1"/>
        <end position="18"/>
    </location>
</feature>
<keyword evidence="4" id="KW-1185">Reference proteome</keyword>
<feature type="region of interest" description="Disordered" evidence="1">
    <location>
        <begin position="26"/>
        <end position="46"/>
    </location>
</feature>
<keyword evidence="2" id="KW-0732">Signal</keyword>
<evidence type="ECO:0000313" key="4">
    <source>
        <dbReference type="Proteomes" id="UP000192596"/>
    </source>
</evidence>
<organism evidence="3 4">
    <name type="scientific">Cryoendolithus antarcticus</name>
    <dbReference type="NCBI Taxonomy" id="1507870"/>
    <lineage>
        <taxon>Eukaryota</taxon>
        <taxon>Fungi</taxon>
        <taxon>Dikarya</taxon>
        <taxon>Ascomycota</taxon>
        <taxon>Pezizomycotina</taxon>
        <taxon>Dothideomycetes</taxon>
        <taxon>Dothideomycetidae</taxon>
        <taxon>Cladosporiales</taxon>
        <taxon>Cladosporiaceae</taxon>
        <taxon>Cryoendolithus</taxon>
    </lineage>
</organism>
<gene>
    <name evidence="3" type="ORF">B0A48_01665</name>
</gene>
<proteinExistence type="predicted"/>
<evidence type="ECO:0008006" key="5">
    <source>
        <dbReference type="Google" id="ProtNLM"/>
    </source>
</evidence>
<dbReference type="AlphaFoldDB" id="A0A1V8TPX9"/>
<dbReference type="EMBL" id="NAJO01000003">
    <property type="protein sequence ID" value="OQO13437.1"/>
    <property type="molecule type" value="Genomic_DNA"/>
</dbReference>
<sequence>MKFVLGWACVLGTGLVSANHSPRSTVVPLDQADSPEWAPEPTSPPELLRRDIAKRDNRPASICGYLDGVSDYAWDCGSTGICGFGNNAFGCCANATVVAGSTRLAQCEQISSCRNYSQGCDDACVSDSGLAYCGNSTFPYCGAILASGIYTNFECYTAPQGTPHTVLATWTDDTSPTSALSSSSLLGSAATLTTTSMSDLSTTTESSSASTIIQTSIPFTQSQPAESSAPSAAATVTVTASRASTVLSHSRVALLGIVSILLHAHRVADFV</sequence>
<dbReference type="OrthoDB" id="5347452at2759"/>